<reference evidence="2 3" key="1">
    <citation type="submission" date="2024-09" db="EMBL/GenBank/DDBJ databases">
        <authorList>
            <person name="Sun Q."/>
            <person name="Mori K."/>
        </authorList>
    </citation>
    <scope>NUCLEOTIDE SEQUENCE [LARGE SCALE GENOMIC DNA]</scope>
    <source>
        <strain evidence="2 3">JCM 3323</strain>
    </source>
</reference>
<comment type="caution">
    <text evidence="2">The sequence shown here is derived from an EMBL/GenBank/DDBJ whole genome shotgun (WGS) entry which is preliminary data.</text>
</comment>
<dbReference type="RefSeq" id="WP_346121211.1">
    <property type="nucleotide sequence ID" value="NZ_BAAAXC010000012.1"/>
</dbReference>
<dbReference type="EMBL" id="JBHMCE010000009">
    <property type="protein sequence ID" value="MFB9530566.1"/>
    <property type="molecule type" value="Genomic_DNA"/>
</dbReference>
<evidence type="ECO:0000313" key="3">
    <source>
        <dbReference type="Proteomes" id="UP001589646"/>
    </source>
</evidence>
<gene>
    <name evidence="2" type="ORF">ACFFRN_28565</name>
</gene>
<feature type="domain" description="HTH marR-type" evidence="1">
    <location>
        <begin position="9"/>
        <end position="145"/>
    </location>
</feature>
<dbReference type="SMART" id="SM00347">
    <property type="entry name" value="HTH_MARR"/>
    <property type="match status" value="1"/>
</dbReference>
<dbReference type="SUPFAM" id="SSF46785">
    <property type="entry name" value="Winged helix' DNA-binding domain"/>
    <property type="match status" value="1"/>
</dbReference>
<dbReference type="Gene3D" id="1.10.10.10">
    <property type="entry name" value="Winged helix-like DNA-binding domain superfamily/Winged helix DNA-binding domain"/>
    <property type="match status" value="1"/>
</dbReference>
<evidence type="ECO:0000313" key="2">
    <source>
        <dbReference type="EMBL" id="MFB9530566.1"/>
    </source>
</evidence>
<evidence type="ECO:0000259" key="1">
    <source>
        <dbReference type="PROSITE" id="PS50995"/>
    </source>
</evidence>
<dbReference type="Proteomes" id="UP001589646">
    <property type="component" value="Unassembled WGS sequence"/>
</dbReference>
<dbReference type="PANTHER" id="PTHR33164:SF106">
    <property type="entry name" value="TRANSCRIPTIONAL REGULATORY PROTEIN"/>
    <property type="match status" value="1"/>
</dbReference>
<dbReference type="PROSITE" id="PS50995">
    <property type="entry name" value="HTH_MARR_2"/>
    <property type="match status" value="1"/>
</dbReference>
<dbReference type="InterPro" id="IPR039422">
    <property type="entry name" value="MarR/SlyA-like"/>
</dbReference>
<dbReference type="InterPro" id="IPR036388">
    <property type="entry name" value="WH-like_DNA-bd_sf"/>
</dbReference>
<keyword evidence="3" id="KW-1185">Reference proteome</keyword>
<dbReference type="InterPro" id="IPR000835">
    <property type="entry name" value="HTH_MarR-typ"/>
</dbReference>
<dbReference type="InterPro" id="IPR036390">
    <property type="entry name" value="WH_DNA-bd_sf"/>
</dbReference>
<dbReference type="Pfam" id="PF12802">
    <property type="entry name" value="MarR_2"/>
    <property type="match status" value="1"/>
</dbReference>
<dbReference type="PANTHER" id="PTHR33164">
    <property type="entry name" value="TRANSCRIPTIONAL REGULATOR, MARR FAMILY"/>
    <property type="match status" value="1"/>
</dbReference>
<accession>A0ABV5Q720</accession>
<organism evidence="2 3">
    <name type="scientific">Nonomuraea roseola</name>
    <dbReference type="NCBI Taxonomy" id="46179"/>
    <lineage>
        <taxon>Bacteria</taxon>
        <taxon>Bacillati</taxon>
        <taxon>Actinomycetota</taxon>
        <taxon>Actinomycetes</taxon>
        <taxon>Streptosporangiales</taxon>
        <taxon>Streptosporangiaceae</taxon>
        <taxon>Nonomuraea</taxon>
    </lineage>
</organism>
<protein>
    <submittedName>
        <fullName evidence="2">MarR family winged helix-turn-helix transcriptional regulator</fullName>
    </submittedName>
</protein>
<name>A0ABV5Q720_9ACTN</name>
<sequence length="158" mass="17195">MSTDISESRKKLLESLFLAGRENSNAAVMFHTAVGARMGLGMTEEKALDLLQRHGPLTAGELCEHTGLAPASVSGLIDRLEAKELVRRTRDARDRRKVIVEVDHERLAGFGELFDGLVAGLTELYLGYSDEQLELILDFLTRATAVQHAATSSLDAAS</sequence>
<proteinExistence type="predicted"/>